<dbReference type="PANTHER" id="PTHR40763">
    <property type="entry name" value="MEMBRANE PROTEIN-RELATED"/>
    <property type="match status" value="1"/>
</dbReference>
<gene>
    <name evidence="4" type="ORF">GCM10010324_39260</name>
</gene>
<name>A0ABQ2YMX1_9ACTN</name>
<dbReference type="Proteomes" id="UP000659223">
    <property type="component" value="Unassembled WGS sequence"/>
</dbReference>
<evidence type="ECO:0008006" key="6">
    <source>
        <dbReference type="Google" id="ProtNLM"/>
    </source>
</evidence>
<evidence type="ECO:0000259" key="2">
    <source>
        <dbReference type="Pfam" id="PF08044"/>
    </source>
</evidence>
<feature type="domain" description="DUF1707" evidence="2">
    <location>
        <begin position="20"/>
        <end position="72"/>
    </location>
</feature>
<proteinExistence type="predicted"/>
<dbReference type="InterPro" id="IPR024425">
    <property type="entry name" value="LiaF-like_C"/>
</dbReference>
<accession>A0ABQ2YMX1</accession>
<evidence type="ECO:0000313" key="4">
    <source>
        <dbReference type="EMBL" id="GGX89764.1"/>
    </source>
</evidence>
<reference evidence="5" key="1">
    <citation type="journal article" date="2019" name="Int. J. Syst. Evol. Microbiol.">
        <title>The Global Catalogue of Microorganisms (GCM) 10K type strain sequencing project: providing services to taxonomists for standard genome sequencing and annotation.</title>
        <authorList>
            <consortium name="The Broad Institute Genomics Platform"/>
            <consortium name="The Broad Institute Genome Sequencing Center for Infectious Disease"/>
            <person name="Wu L."/>
            <person name="Ma J."/>
        </authorList>
    </citation>
    <scope>NUCLEOTIDE SEQUENCE [LARGE SCALE GENOMIC DNA]</scope>
    <source>
        <strain evidence="5">JCM 4586</strain>
    </source>
</reference>
<organism evidence="4 5">
    <name type="scientific">Streptomyces hiroshimensis</name>
    <dbReference type="NCBI Taxonomy" id="66424"/>
    <lineage>
        <taxon>Bacteria</taxon>
        <taxon>Bacillati</taxon>
        <taxon>Actinomycetota</taxon>
        <taxon>Actinomycetes</taxon>
        <taxon>Kitasatosporales</taxon>
        <taxon>Streptomycetaceae</taxon>
        <taxon>Streptomyces</taxon>
    </lineage>
</organism>
<sequence length="218" mass="23270">MPSFEKHPRQSRPAVPEPGLRASDADRDRIADVLRDALGDGRITAEEHAERIGAVYRARTLGELEPLVGDLPVDGGARSQGLARPYAAPAHTAGAGPAENLAAVFGTASRKGRWRVNRRTNAFALFGAVEIDLTEAFFEQREIVINAASVFGSIDITVPENVTLRSTGTGVFGGFEVRTVEAPDPDAPVVSVTGFSLFGSVDAKPKRGKRLKNLRAGR</sequence>
<feature type="region of interest" description="Disordered" evidence="1">
    <location>
        <begin position="1"/>
        <end position="24"/>
    </location>
</feature>
<feature type="domain" description="Cell wall-active antibiotics response LiaF-like C-terminal" evidence="3">
    <location>
        <begin position="110"/>
        <end position="177"/>
    </location>
</feature>
<evidence type="ECO:0000256" key="1">
    <source>
        <dbReference type="SAM" id="MobiDB-lite"/>
    </source>
</evidence>
<dbReference type="Pfam" id="PF09922">
    <property type="entry name" value="LiaF-like_C"/>
    <property type="match status" value="1"/>
</dbReference>
<dbReference type="PANTHER" id="PTHR40763:SF4">
    <property type="entry name" value="DUF1707 DOMAIN-CONTAINING PROTEIN"/>
    <property type="match status" value="1"/>
</dbReference>
<protein>
    <recommendedName>
        <fullName evidence="6">DUF1707 and DUF2154 domain-containing protein</fullName>
    </recommendedName>
</protein>
<dbReference type="Pfam" id="PF08044">
    <property type="entry name" value="DUF1707"/>
    <property type="match status" value="1"/>
</dbReference>
<dbReference type="EMBL" id="BMUT01000008">
    <property type="protein sequence ID" value="GGX89764.1"/>
    <property type="molecule type" value="Genomic_DNA"/>
</dbReference>
<evidence type="ECO:0000313" key="5">
    <source>
        <dbReference type="Proteomes" id="UP000659223"/>
    </source>
</evidence>
<comment type="caution">
    <text evidence="4">The sequence shown here is derived from an EMBL/GenBank/DDBJ whole genome shotgun (WGS) entry which is preliminary data.</text>
</comment>
<evidence type="ECO:0000259" key="3">
    <source>
        <dbReference type="Pfam" id="PF09922"/>
    </source>
</evidence>
<dbReference type="InterPro" id="IPR012551">
    <property type="entry name" value="DUF1707_SHOCT-like"/>
</dbReference>
<keyword evidence="5" id="KW-1185">Reference proteome</keyword>